<dbReference type="SUPFAM" id="SSF56219">
    <property type="entry name" value="DNase I-like"/>
    <property type="match status" value="1"/>
</dbReference>
<sequence length="142" mass="16639">MDWYTEHWNYEDYLKEKNPKVVCLTETKLKEENQIVINNNYNIWRRDRIGKGGRGVMIMRRKESKTKIVKYGEGKAEIVSVNLEDNNGEILMVITTCVPPKTNSWSKEDYEKIIEDTIQCLSKLIRSSKKVLLRLVTSVAKK</sequence>
<name>A0A0P4W1H3_SCYOL</name>
<dbReference type="EMBL" id="GDRN01111127">
    <property type="protein sequence ID" value="JAI56819.1"/>
    <property type="molecule type" value="Transcribed_RNA"/>
</dbReference>
<proteinExistence type="predicted"/>
<protein>
    <submittedName>
        <fullName evidence="1">Uncharacterized protein</fullName>
    </submittedName>
</protein>
<evidence type="ECO:0000313" key="1">
    <source>
        <dbReference type="EMBL" id="JAI56819.1"/>
    </source>
</evidence>
<organism evidence="1">
    <name type="scientific">Scylla olivacea</name>
    <name type="common">Orange mud crab</name>
    <name type="synonym">Cancer olivacea</name>
    <dbReference type="NCBI Taxonomy" id="85551"/>
    <lineage>
        <taxon>Eukaryota</taxon>
        <taxon>Metazoa</taxon>
        <taxon>Ecdysozoa</taxon>
        <taxon>Arthropoda</taxon>
        <taxon>Crustacea</taxon>
        <taxon>Multicrustacea</taxon>
        <taxon>Malacostraca</taxon>
        <taxon>Eumalacostraca</taxon>
        <taxon>Eucarida</taxon>
        <taxon>Decapoda</taxon>
        <taxon>Pleocyemata</taxon>
        <taxon>Brachyura</taxon>
        <taxon>Eubrachyura</taxon>
        <taxon>Portunoidea</taxon>
        <taxon>Portunidae</taxon>
        <taxon>Portuninae</taxon>
        <taxon>Scylla</taxon>
    </lineage>
</organism>
<accession>A0A0P4W1H3</accession>
<reference evidence="1" key="1">
    <citation type="submission" date="2015-09" db="EMBL/GenBank/DDBJ databases">
        <title>Scylla olivacea transcriptome.</title>
        <authorList>
            <person name="Ikhwanuddin M."/>
        </authorList>
    </citation>
    <scope>NUCLEOTIDE SEQUENCE</scope>
</reference>
<dbReference type="InterPro" id="IPR036691">
    <property type="entry name" value="Endo/exonu/phosph_ase_sf"/>
</dbReference>
<dbReference type="Gene3D" id="3.60.10.10">
    <property type="entry name" value="Endonuclease/exonuclease/phosphatase"/>
    <property type="match status" value="1"/>
</dbReference>
<dbReference type="AlphaFoldDB" id="A0A0P4W1H3"/>